<keyword evidence="7" id="KW-1185">Reference proteome</keyword>
<protein>
    <recommendedName>
        <fullName evidence="2">peptide-methionine (S)-S-oxide reductase</fullName>
        <ecNumber evidence="2">1.8.4.11</ecNumber>
    </recommendedName>
    <alternativeName>
        <fullName evidence="4">Peptide-methionine (S)-S-oxide reductase</fullName>
    </alternativeName>
</protein>
<dbReference type="EMBL" id="CAICTM010001720">
    <property type="protein sequence ID" value="CAB9525757.1"/>
    <property type="molecule type" value="Genomic_DNA"/>
</dbReference>
<dbReference type="InterPro" id="IPR002569">
    <property type="entry name" value="Met_Sox_Rdtase_MsrA_dom"/>
</dbReference>
<dbReference type="OrthoDB" id="77405at2759"/>
<accession>A0A9N8EPS7</accession>
<dbReference type="EC" id="1.8.4.11" evidence="2"/>
<gene>
    <name evidence="6" type="ORF">SEMRO_1722_G293570.1</name>
</gene>
<sequence length="157" mass="18051">MEDHVPDSSIAEDEEVEAHYLPEYDCPEVVLKPQVSPSNELKDPTYEEILDHTEAILVEFDPTVASYEDILRAWSKMIGDKLGPSSRQYRFAVWYLDDGQQVIAEKVVKELLEATASEYDEDCSGYIAAEKATRFYQAEEWHDHFLTSNASRMTCFM</sequence>
<keyword evidence="3" id="KW-0560">Oxidoreductase</keyword>
<dbReference type="GO" id="GO:0008113">
    <property type="term" value="F:peptide-methionine (S)-S-oxide reductase activity"/>
    <property type="evidence" value="ECO:0007669"/>
    <property type="project" value="UniProtKB-EC"/>
</dbReference>
<evidence type="ECO:0000256" key="1">
    <source>
        <dbReference type="ARBA" id="ARBA00005591"/>
    </source>
</evidence>
<dbReference type="InterPro" id="IPR036509">
    <property type="entry name" value="Met_Sox_Rdtase_MsrA_sf"/>
</dbReference>
<evidence type="ECO:0000256" key="2">
    <source>
        <dbReference type="ARBA" id="ARBA00012502"/>
    </source>
</evidence>
<comment type="similarity">
    <text evidence="1">Belongs to the MsrA Met sulfoxide reductase family.</text>
</comment>
<evidence type="ECO:0000313" key="6">
    <source>
        <dbReference type="EMBL" id="CAB9525757.1"/>
    </source>
</evidence>
<dbReference type="Gene3D" id="3.30.1060.10">
    <property type="entry name" value="Peptide methionine sulphoxide reductase MsrA"/>
    <property type="match status" value="1"/>
</dbReference>
<dbReference type="PANTHER" id="PTHR43774">
    <property type="entry name" value="PEPTIDE METHIONINE SULFOXIDE REDUCTASE"/>
    <property type="match status" value="1"/>
</dbReference>
<dbReference type="SUPFAM" id="SSF55068">
    <property type="entry name" value="Peptide methionine sulfoxide reductase"/>
    <property type="match status" value="1"/>
</dbReference>
<evidence type="ECO:0000259" key="5">
    <source>
        <dbReference type="Pfam" id="PF01625"/>
    </source>
</evidence>
<evidence type="ECO:0000256" key="4">
    <source>
        <dbReference type="ARBA" id="ARBA00030643"/>
    </source>
</evidence>
<dbReference type="Proteomes" id="UP001153069">
    <property type="component" value="Unassembled WGS sequence"/>
</dbReference>
<reference evidence="6" key="1">
    <citation type="submission" date="2020-06" db="EMBL/GenBank/DDBJ databases">
        <authorList>
            <consortium name="Plant Systems Biology data submission"/>
        </authorList>
    </citation>
    <scope>NUCLEOTIDE SEQUENCE</scope>
    <source>
        <strain evidence="6">D6</strain>
    </source>
</reference>
<dbReference type="AlphaFoldDB" id="A0A9N8EPS7"/>
<evidence type="ECO:0000256" key="3">
    <source>
        <dbReference type="ARBA" id="ARBA00023002"/>
    </source>
</evidence>
<proteinExistence type="inferred from homology"/>
<organism evidence="6 7">
    <name type="scientific">Seminavis robusta</name>
    <dbReference type="NCBI Taxonomy" id="568900"/>
    <lineage>
        <taxon>Eukaryota</taxon>
        <taxon>Sar</taxon>
        <taxon>Stramenopiles</taxon>
        <taxon>Ochrophyta</taxon>
        <taxon>Bacillariophyta</taxon>
        <taxon>Bacillariophyceae</taxon>
        <taxon>Bacillariophycidae</taxon>
        <taxon>Naviculales</taxon>
        <taxon>Naviculaceae</taxon>
        <taxon>Seminavis</taxon>
    </lineage>
</organism>
<evidence type="ECO:0000313" key="7">
    <source>
        <dbReference type="Proteomes" id="UP001153069"/>
    </source>
</evidence>
<comment type="caution">
    <text evidence="6">The sequence shown here is derived from an EMBL/GenBank/DDBJ whole genome shotgun (WGS) entry which is preliminary data.</text>
</comment>
<name>A0A9N8EPS7_9STRA</name>
<dbReference type="Pfam" id="PF01625">
    <property type="entry name" value="PMSR"/>
    <property type="match status" value="1"/>
</dbReference>
<dbReference type="PANTHER" id="PTHR43774:SF1">
    <property type="entry name" value="PEPTIDE METHIONINE SULFOXIDE REDUCTASE MSRA 2"/>
    <property type="match status" value="1"/>
</dbReference>
<feature type="domain" description="Peptide methionine sulphoxide reductase MsrA" evidence="5">
    <location>
        <begin position="40"/>
        <end position="153"/>
    </location>
</feature>